<evidence type="ECO:0000259" key="2">
    <source>
        <dbReference type="Pfam" id="PF10979"/>
    </source>
</evidence>
<dbReference type="InterPro" id="IPR016868">
    <property type="entry name" value="Phage_B3_Orf5"/>
</dbReference>
<evidence type="ECO:0000313" key="5">
    <source>
        <dbReference type="Proteomes" id="UP000587070"/>
    </source>
</evidence>
<accession>A0A840GIQ4</accession>
<feature type="domain" description="DUF7168" evidence="3">
    <location>
        <begin position="46"/>
        <end position="195"/>
    </location>
</feature>
<name>A0A840GIQ4_RHOTE</name>
<dbReference type="EMBL" id="JACIGE010000010">
    <property type="protein sequence ID" value="MBB4248342.1"/>
    <property type="molecule type" value="Genomic_DNA"/>
</dbReference>
<evidence type="ECO:0000259" key="3">
    <source>
        <dbReference type="Pfam" id="PF23771"/>
    </source>
</evidence>
<reference evidence="4 5" key="1">
    <citation type="submission" date="2020-08" db="EMBL/GenBank/DDBJ databases">
        <title>Genome sequencing of Purple Non-Sulfur Bacteria from various extreme environments.</title>
        <authorList>
            <person name="Mayer M."/>
        </authorList>
    </citation>
    <scope>NUCLEOTIDE SEQUENCE [LARGE SCALE GENOMIC DNA]</scope>
    <source>
        <strain evidence="4 5">2761</strain>
    </source>
</reference>
<comment type="caution">
    <text evidence="4">The sequence shown here is derived from an EMBL/GenBank/DDBJ whole genome shotgun (WGS) entry which is preliminary data.</text>
</comment>
<dbReference type="RefSeq" id="WP_153117409.1">
    <property type="nucleotide sequence ID" value="NZ_JACIGE010000010.1"/>
</dbReference>
<evidence type="ECO:0000256" key="1">
    <source>
        <dbReference type="SAM" id="MobiDB-lite"/>
    </source>
</evidence>
<protein>
    <recommendedName>
        <fullName evidence="6">DUF2786 domain-containing protein</fullName>
    </recommendedName>
</protein>
<dbReference type="PIRSF" id="PIRSF028111">
    <property type="entry name" value="UCP028111"/>
    <property type="match status" value="1"/>
</dbReference>
<dbReference type="OrthoDB" id="7275531at2"/>
<feature type="domain" description="DUF2786" evidence="2">
    <location>
        <begin position="6"/>
        <end position="42"/>
    </location>
</feature>
<sequence length="235" mass="25822">MNERDKIIAKIRKCLALSASANEHEAEAALRQARKLMEAHGVADLDIQAAEAEERRTKAGATASPANWETALANKIAKAFGCQVIFSRRWDGRALCIVGEWVFIGCGAAPEVSQYAFAVLLRQAKRARADYIKTSLKRCKQATKTRRADLFCEGWVFAVSRTITAFAETDQQKRAIGAYLAKHYPALRDGDARDRNDGRKLSQREYDDAQAGLLSGRQAELNRGVSGGPAPLALE</sequence>
<dbReference type="Pfam" id="PF10979">
    <property type="entry name" value="DUF2786"/>
    <property type="match status" value="1"/>
</dbReference>
<dbReference type="Pfam" id="PF23771">
    <property type="entry name" value="DUF7168"/>
    <property type="match status" value="1"/>
</dbReference>
<dbReference type="InterPro" id="IPR024498">
    <property type="entry name" value="DUF2786"/>
</dbReference>
<evidence type="ECO:0000313" key="4">
    <source>
        <dbReference type="EMBL" id="MBB4248342.1"/>
    </source>
</evidence>
<feature type="region of interest" description="Disordered" evidence="1">
    <location>
        <begin position="213"/>
        <end position="235"/>
    </location>
</feature>
<dbReference type="AlphaFoldDB" id="A0A840GIQ4"/>
<organism evidence="4 5">
    <name type="scientific">Rhodocyclus tenuis</name>
    <name type="common">Rhodospirillum tenue</name>
    <dbReference type="NCBI Taxonomy" id="1066"/>
    <lineage>
        <taxon>Bacteria</taxon>
        <taxon>Pseudomonadati</taxon>
        <taxon>Pseudomonadota</taxon>
        <taxon>Betaproteobacteria</taxon>
        <taxon>Rhodocyclales</taxon>
        <taxon>Rhodocyclaceae</taxon>
        <taxon>Rhodocyclus</taxon>
    </lineage>
</organism>
<proteinExistence type="predicted"/>
<dbReference type="Proteomes" id="UP000587070">
    <property type="component" value="Unassembled WGS sequence"/>
</dbReference>
<dbReference type="InterPro" id="IPR055592">
    <property type="entry name" value="DUF7168"/>
</dbReference>
<evidence type="ECO:0008006" key="6">
    <source>
        <dbReference type="Google" id="ProtNLM"/>
    </source>
</evidence>
<keyword evidence="5" id="KW-1185">Reference proteome</keyword>
<gene>
    <name evidence="4" type="ORF">GGD90_002734</name>
</gene>